<evidence type="ECO:0008006" key="2">
    <source>
        <dbReference type="Google" id="ProtNLM"/>
    </source>
</evidence>
<gene>
    <name evidence="1" type="ORF">AVDCRST_MAG63-2977</name>
</gene>
<organism evidence="1">
    <name type="scientific">uncultured Armatimonadetes bacterium</name>
    <dbReference type="NCBI Taxonomy" id="157466"/>
    <lineage>
        <taxon>Bacteria</taxon>
        <taxon>Bacillati</taxon>
        <taxon>Armatimonadota</taxon>
        <taxon>environmental samples</taxon>
    </lineage>
</organism>
<evidence type="ECO:0000313" key="1">
    <source>
        <dbReference type="EMBL" id="CAA9271805.1"/>
    </source>
</evidence>
<accession>A0A6J4J6P8</accession>
<reference evidence="1" key="1">
    <citation type="submission" date="2020-02" db="EMBL/GenBank/DDBJ databases">
        <authorList>
            <person name="Meier V. D."/>
        </authorList>
    </citation>
    <scope>NUCLEOTIDE SEQUENCE</scope>
    <source>
        <strain evidence="1">AVDCRST_MAG63</strain>
    </source>
</reference>
<proteinExistence type="predicted"/>
<dbReference type="SUPFAM" id="SSF51197">
    <property type="entry name" value="Clavaminate synthase-like"/>
    <property type="match status" value="1"/>
</dbReference>
<dbReference type="GO" id="GO:0005506">
    <property type="term" value="F:iron ion binding"/>
    <property type="evidence" value="ECO:0007669"/>
    <property type="project" value="UniProtKB-ARBA"/>
</dbReference>
<dbReference type="GO" id="GO:0016706">
    <property type="term" value="F:2-oxoglutarate-dependent dioxygenase activity"/>
    <property type="evidence" value="ECO:0007669"/>
    <property type="project" value="UniProtKB-ARBA"/>
</dbReference>
<dbReference type="EMBL" id="CADCTO010000390">
    <property type="protein sequence ID" value="CAA9271805.1"/>
    <property type="molecule type" value="Genomic_DNA"/>
</dbReference>
<dbReference type="Gene3D" id="2.60.120.620">
    <property type="entry name" value="q2cbj1_9rhob like domain"/>
    <property type="match status" value="1"/>
</dbReference>
<dbReference type="Pfam" id="PF05721">
    <property type="entry name" value="PhyH"/>
    <property type="match status" value="1"/>
</dbReference>
<dbReference type="PANTHER" id="PTHR20883:SF48">
    <property type="entry name" value="ECTOINE DIOXYGENASE"/>
    <property type="match status" value="1"/>
</dbReference>
<dbReference type="AlphaFoldDB" id="A0A6J4J6P8"/>
<dbReference type="InterPro" id="IPR008775">
    <property type="entry name" value="Phytyl_CoA_dOase-like"/>
</dbReference>
<dbReference type="PANTHER" id="PTHR20883">
    <property type="entry name" value="PHYTANOYL-COA DIOXYGENASE DOMAIN CONTAINING 1"/>
    <property type="match status" value="1"/>
</dbReference>
<protein>
    <recommendedName>
        <fullName evidence="2">Phytanoyl-CoA dioxygenase</fullName>
    </recommendedName>
</protein>
<sequence length="282" mass="31064">MTLPPFPRCPTGLSPEQIARYHEDGYLAFVDVLSSEEVQGARAALSELAHSLARSREVRKKDGWWFAGDSSLYMQFEPGYEPQDADTGDLELKLRKLQEYHDKHPHFVYLSTQHARIQGVLTSLLGASPLLFQSMALVKPPRIGSEKPWHQDNAYFSVTPLGAVCGVWIALDEATVANGCMHVLPGGHAQGARKHIHTFDCEIARDRIDPSGAVAVPLPPGGAMFFHGMLPHQTPPNASPERRRALQFHYRSAGSRIVERDEYDALFAEADGTPASCAAAKK</sequence>
<name>A0A6J4J6P8_9BACT</name>